<keyword evidence="1" id="KW-0472">Membrane</keyword>
<proteinExistence type="predicted"/>
<organism evidence="2">
    <name type="scientific">bioreactor metagenome</name>
    <dbReference type="NCBI Taxonomy" id="1076179"/>
    <lineage>
        <taxon>unclassified sequences</taxon>
        <taxon>metagenomes</taxon>
        <taxon>ecological metagenomes</taxon>
    </lineage>
</organism>
<dbReference type="InterPro" id="IPR047135">
    <property type="entry name" value="YsiQ"/>
</dbReference>
<protein>
    <recommendedName>
        <fullName evidence="3">FMN/FAD exporter YeeO</fullName>
    </recommendedName>
</protein>
<evidence type="ECO:0000313" key="2">
    <source>
        <dbReference type="EMBL" id="MPM61618.1"/>
    </source>
</evidence>
<comment type="caution">
    <text evidence="2">The sequence shown here is derived from an EMBL/GenBank/DDBJ whole genome shotgun (WGS) entry which is preliminary data.</text>
</comment>
<feature type="transmembrane region" description="Helical" evidence="1">
    <location>
        <begin position="77"/>
        <end position="98"/>
    </location>
</feature>
<accession>A0A645B993</accession>
<feature type="transmembrane region" description="Helical" evidence="1">
    <location>
        <begin position="15"/>
        <end position="32"/>
    </location>
</feature>
<dbReference type="EMBL" id="VSSQ01018441">
    <property type="protein sequence ID" value="MPM61618.1"/>
    <property type="molecule type" value="Genomic_DNA"/>
</dbReference>
<evidence type="ECO:0008006" key="3">
    <source>
        <dbReference type="Google" id="ProtNLM"/>
    </source>
</evidence>
<feature type="transmembrane region" description="Helical" evidence="1">
    <location>
        <begin position="53"/>
        <end position="71"/>
    </location>
</feature>
<dbReference type="PANTHER" id="PTHR42925">
    <property type="entry name" value="MULTIDRUG AND TOXIN EFFLUX PROTEIN MATE FAMILY"/>
    <property type="match status" value="1"/>
</dbReference>
<dbReference type="PANTHER" id="PTHR42925:SF1">
    <property type="entry name" value="VIRULENCE FACTOR MVIN"/>
    <property type="match status" value="1"/>
</dbReference>
<keyword evidence="1" id="KW-1133">Transmembrane helix</keyword>
<gene>
    <name evidence="2" type="ORF">SDC9_108478</name>
</gene>
<evidence type="ECO:0000256" key="1">
    <source>
        <dbReference type="SAM" id="Phobius"/>
    </source>
</evidence>
<sequence>MGPFIFGWLTTNEQIIRMGVTILAIDVILEIGRPINIFATNALRAAGDVNYPFYLGLVVMWSVAVGCGYLFGIHWGWGLAGMWVAFLLDENIRGIVFVRRWYGMKWVKKSFVK</sequence>
<name>A0A645B993_9ZZZZ</name>
<reference evidence="2" key="1">
    <citation type="submission" date="2019-08" db="EMBL/GenBank/DDBJ databases">
        <authorList>
            <person name="Kucharzyk K."/>
            <person name="Murdoch R.W."/>
            <person name="Higgins S."/>
            <person name="Loffler F."/>
        </authorList>
    </citation>
    <scope>NUCLEOTIDE SEQUENCE</scope>
</reference>
<dbReference type="AlphaFoldDB" id="A0A645B993"/>
<keyword evidence="1" id="KW-0812">Transmembrane</keyword>